<name>A0A1I7FMX5_9FIRM</name>
<accession>A0A1I7FMX5</accession>
<proteinExistence type="predicted"/>
<dbReference type="STRING" id="155865.SAMN05216515_10321"/>
<dbReference type="Proteomes" id="UP000198817">
    <property type="component" value="Unassembled WGS sequence"/>
</dbReference>
<dbReference type="EMBL" id="FPBT01000003">
    <property type="protein sequence ID" value="SFU37530.1"/>
    <property type="molecule type" value="Genomic_DNA"/>
</dbReference>
<sequence length="155" mass="17777">MDRHMKDIMLKITGMQFIGTESEDRMEFTTDGKLYEKNGDIYLVYHESELSGFPGCMTTLRLGGDSVRMKRIGKQALGAEMHFEPGKRMTSKYETPYGVFDMELLTNRVENRMQEEGVVTVDYHIALDGLVEGRNTLEIRVEPAAEDEEGWAERK</sequence>
<reference evidence="1 2" key="1">
    <citation type="submission" date="2016-10" db="EMBL/GenBank/DDBJ databases">
        <authorList>
            <person name="de Groot N.N."/>
        </authorList>
    </citation>
    <scope>NUCLEOTIDE SEQUENCE [LARGE SCALE GENOMIC DNA]</scope>
    <source>
        <strain evidence="1 2">KHGC13</strain>
    </source>
</reference>
<evidence type="ECO:0000313" key="2">
    <source>
        <dbReference type="Proteomes" id="UP000198817"/>
    </source>
</evidence>
<dbReference type="SUPFAM" id="SSF50814">
    <property type="entry name" value="Lipocalins"/>
    <property type="match status" value="1"/>
</dbReference>
<organism evidence="1 2">
    <name type="scientific">Eubacterium pyruvativorans</name>
    <dbReference type="NCBI Taxonomy" id="155865"/>
    <lineage>
        <taxon>Bacteria</taxon>
        <taxon>Bacillati</taxon>
        <taxon>Bacillota</taxon>
        <taxon>Clostridia</taxon>
        <taxon>Eubacteriales</taxon>
        <taxon>Eubacteriaceae</taxon>
        <taxon>Eubacterium</taxon>
    </lineage>
</organism>
<dbReference type="Gene3D" id="2.40.128.20">
    <property type="match status" value="1"/>
</dbReference>
<dbReference type="InterPro" id="IPR015231">
    <property type="entry name" value="DUF1934"/>
</dbReference>
<protein>
    <submittedName>
        <fullName evidence="1">Uncharacterized beta-barrel protein YwiB, DUF1934 family</fullName>
    </submittedName>
</protein>
<keyword evidence="2" id="KW-1185">Reference proteome</keyword>
<dbReference type="OrthoDB" id="1680906at2"/>
<dbReference type="Pfam" id="PF09148">
    <property type="entry name" value="DUF1934"/>
    <property type="match status" value="1"/>
</dbReference>
<gene>
    <name evidence="1" type="ORF">SAMN05216508_10321</name>
</gene>
<evidence type="ECO:0000313" key="1">
    <source>
        <dbReference type="EMBL" id="SFU37530.1"/>
    </source>
</evidence>
<dbReference type="InterPro" id="IPR012674">
    <property type="entry name" value="Calycin"/>
</dbReference>
<dbReference type="AlphaFoldDB" id="A0A1I7FMX5"/>